<organism evidence="1 2">
    <name type="scientific">Pseudanabaena yagii GIHE-NHR1</name>
    <dbReference type="NCBI Taxonomy" id="2722753"/>
    <lineage>
        <taxon>Bacteria</taxon>
        <taxon>Bacillati</taxon>
        <taxon>Cyanobacteriota</taxon>
        <taxon>Cyanophyceae</taxon>
        <taxon>Pseudanabaenales</taxon>
        <taxon>Pseudanabaenaceae</taxon>
        <taxon>Pseudanabaena</taxon>
        <taxon>Pseudanabaena yagii</taxon>
    </lineage>
</organism>
<proteinExistence type="predicted"/>
<reference evidence="1 2" key="1">
    <citation type="submission" date="2020-03" db="EMBL/GenBank/DDBJ databases">
        <title>Draft Genome Sequence of 2-Methylisoborneol Producing Pseudanabaena yagii Strain GIHE-NHR1 Isolated from North Han River in South Korea.</title>
        <authorList>
            <person name="Jeong J."/>
        </authorList>
    </citation>
    <scope>NUCLEOTIDE SEQUENCE [LARGE SCALE GENOMIC DNA]</scope>
    <source>
        <strain evidence="1 2">GIHE-NHR1</strain>
    </source>
</reference>
<protein>
    <submittedName>
        <fullName evidence="1">Uncharacterized protein</fullName>
    </submittedName>
</protein>
<dbReference type="EMBL" id="JAAVJL010000002">
    <property type="protein sequence ID" value="NMF60238.1"/>
    <property type="molecule type" value="Genomic_DNA"/>
</dbReference>
<evidence type="ECO:0000313" key="1">
    <source>
        <dbReference type="EMBL" id="NMF60238.1"/>
    </source>
</evidence>
<keyword evidence="2" id="KW-1185">Reference proteome</keyword>
<sequence length="77" mass="8775">MLSALTSLEASCHFLDDDIDNFTENFPMTRFQRLIKFLITVNTLLYLVSSIGLRLDLIHSFKESPLTPPSQTCTKQP</sequence>
<evidence type="ECO:0000313" key="2">
    <source>
        <dbReference type="Proteomes" id="UP000738376"/>
    </source>
</evidence>
<name>A0ABX1LYB2_9CYAN</name>
<gene>
    <name evidence="1" type="ORF">HC246_19945</name>
</gene>
<dbReference type="Proteomes" id="UP000738376">
    <property type="component" value="Unassembled WGS sequence"/>
</dbReference>
<accession>A0ABX1LYB2</accession>
<comment type="caution">
    <text evidence="1">The sequence shown here is derived from an EMBL/GenBank/DDBJ whole genome shotgun (WGS) entry which is preliminary data.</text>
</comment>
<dbReference type="RefSeq" id="WP_169365173.1">
    <property type="nucleotide sequence ID" value="NZ_JAAVJL010000002.1"/>
</dbReference>